<comment type="caution">
    <text evidence="1">The sequence shown here is derived from an EMBL/GenBank/DDBJ whole genome shotgun (WGS) entry which is preliminary data.</text>
</comment>
<name>A0A3M7T2L5_BRAPC</name>
<evidence type="ECO:0000313" key="2">
    <source>
        <dbReference type="Proteomes" id="UP000276133"/>
    </source>
</evidence>
<dbReference type="Proteomes" id="UP000276133">
    <property type="component" value="Unassembled WGS sequence"/>
</dbReference>
<organism evidence="1 2">
    <name type="scientific">Brachionus plicatilis</name>
    <name type="common">Marine rotifer</name>
    <name type="synonym">Brachionus muelleri</name>
    <dbReference type="NCBI Taxonomy" id="10195"/>
    <lineage>
        <taxon>Eukaryota</taxon>
        <taxon>Metazoa</taxon>
        <taxon>Spiralia</taxon>
        <taxon>Gnathifera</taxon>
        <taxon>Rotifera</taxon>
        <taxon>Eurotatoria</taxon>
        <taxon>Monogononta</taxon>
        <taxon>Pseudotrocha</taxon>
        <taxon>Ploima</taxon>
        <taxon>Brachionidae</taxon>
        <taxon>Brachionus</taxon>
    </lineage>
</organism>
<gene>
    <name evidence="1" type="ORF">BpHYR1_032417</name>
</gene>
<keyword evidence="2" id="KW-1185">Reference proteome</keyword>
<reference evidence="1 2" key="1">
    <citation type="journal article" date="2018" name="Sci. Rep.">
        <title>Genomic signatures of local adaptation to the degree of environmental predictability in rotifers.</title>
        <authorList>
            <person name="Franch-Gras L."/>
            <person name="Hahn C."/>
            <person name="Garcia-Roger E.M."/>
            <person name="Carmona M.J."/>
            <person name="Serra M."/>
            <person name="Gomez A."/>
        </authorList>
    </citation>
    <scope>NUCLEOTIDE SEQUENCE [LARGE SCALE GENOMIC DNA]</scope>
    <source>
        <strain evidence="1">HYR1</strain>
    </source>
</reference>
<proteinExistence type="predicted"/>
<protein>
    <submittedName>
        <fullName evidence="1">Uncharacterized protein</fullName>
    </submittedName>
</protein>
<evidence type="ECO:0000313" key="1">
    <source>
        <dbReference type="EMBL" id="RNA42139.1"/>
    </source>
</evidence>
<dbReference type="EMBL" id="REGN01000410">
    <property type="protein sequence ID" value="RNA42139.1"/>
    <property type="molecule type" value="Genomic_DNA"/>
</dbReference>
<accession>A0A3M7T2L5</accession>
<sequence>MANYIRPLILFLIEPIQHCLSSKNFVFDYNTIEYVEAFTLYSLTSVEGEIINNNYSYKTCRGHPLPVLPSNN</sequence>
<dbReference type="AlphaFoldDB" id="A0A3M7T2L5"/>